<name>A0A843TP26_COLES</name>
<dbReference type="Proteomes" id="UP000652761">
    <property type="component" value="Unassembled WGS sequence"/>
</dbReference>
<organism evidence="1 2">
    <name type="scientific">Colocasia esculenta</name>
    <name type="common">Wild taro</name>
    <name type="synonym">Arum esculentum</name>
    <dbReference type="NCBI Taxonomy" id="4460"/>
    <lineage>
        <taxon>Eukaryota</taxon>
        <taxon>Viridiplantae</taxon>
        <taxon>Streptophyta</taxon>
        <taxon>Embryophyta</taxon>
        <taxon>Tracheophyta</taxon>
        <taxon>Spermatophyta</taxon>
        <taxon>Magnoliopsida</taxon>
        <taxon>Liliopsida</taxon>
        <taxon>Araceae</taxon>
        <taxon>Aroideae</taxon>
        <taxon>Colocasieae</taxon>
        <taxon>Colocasia</taxon>
    </lineage>
</organism>
<dbReference type="EMBL" id="NMUH01000109">
    <property type="protein sequence ID" value="MQL71767.1"/>
    <property type="molecule type" value="Genomic_DNA"/>
</dbReference>
<dbReference type="AlphaFoldDB" id="A0A843TP26"/>
<reference evidence="1" key="1">
    <citation type="submission" date="2017-07" db="EMBL/GenBank/DDBJ databases">
        <title>Taro Niue Genome Assembly and Annotation.</title>
        <authorList>
            <person name="Atibalentja N."/>
            <person name="Keating K."/>
            <person name="Fields C.J."/>
        </authorList>
    </citation>
    <scope>NUCLEOTIDE SEQUENCE</scope>
    <source>
        <strain evidence="1">Niue_2</strain>
        <tissue evidence="1">Leaf</tissue>
    </source>
</reference>
<evidence type="ECO:0000313" key="2">
    <source>
        <dbReference type="Proteomes" id="UP000652761"/>
    </source>
</evidence>
<protein>
    <submittedName>
        <fullName evidence="1">Uncharacterized protein</fullName>
    </submittedName>
</protein>
<gene>
    <name evidence="1" type="ORF">Taro_004119</name>
</gene>
<proteinExistence type="predicted"/>
<sequence>MTSLSVRPSVYHQVLEAQQADILQMPDVELDEDSEVRVVTDTLAATWSHEGSLSQQAFECGTPGCRDMLTTGVAVAFLSRRLKVMRLLF</sequence>
<evidence type="ECO:0000313" key="1">
    <source>
        <dbReference type="EMBL" id="MQL71767.1"/>
    </source>
</evidence>
<keyword evidence="2" id="KW-1185">Reference proteome</keyword>
<accession>A0A843TP26</accession>
<comment type="caution">
    <text evidence="1">The sequence shown here is derived from an EMBL/GenBank/DDBJ whole genome shotgun (WGS) entry which is preliminary data.</text>
</comment>